<evidence type="ECO:0000256" key="2">
    <source>
        <dbReference type="ARBA" id="ARBA00022723"/>
    </source>
</evidence>
<dbReference type="InterPro" id="IPR008972">
    <property type="entry name" value="Cupredoxin"/>
</dbReference>
<dbReference type="InterPro" id="IPR011706">
    <property type="entry name" value="Cu-oxidase_C"/>
</dbReference>
<dbReference type="GO" id="GO:0033573">
    <property type="term" value="C:high-affinity iron permease complex"/>
    <property type="evidence" value="ECO:0007669"/>
    <property type="project" value="TreeGrafter"/>
</dbReference>
<protein>
    <recommendedName>
        <fullName evidence="12">Laccase</fullName>
    </recommendedName>
</protein>
<dbReference type="InterPro" id="IPR033138">
    <property type="entry name" value="Cu_oxidase_CS"/>
</dbReference>
<feature type="chain" id="PRO_5040299161" description="Laccase" evidence="6">
    <location>
        <begin position="31"/>
        <end position="583"/>
    </location>
</feature>
<dbReference type="OrthoDB" id="2121828at2759"/>
<dbReference type="CDD" id="cd13877">
    <property type="entry name" value="CuRO_2_Fet3p_like"/>
    <property type="match status" value="1"/>
</dbReference>
<name>A0A9P4M9N5_9PEZI</name>
<evidence type="ECO:0000313" key="11">
    <source>
        <dbReference type="Proteomes" id="UP000799772"/>
    </source>
</evidence>
<dbReference type="Gene3D" id="2.60.40.420">
    <property type="entry name" value="Cupredoxins - blue copper proteins"/>
    <property type="match status" value="3"/>
</dbReference>
<feature type="domain" description="Plastocyanin-like" evidence="7">
    <location>
        <begin position="150"/>
        <end position="297"/>
    </location>
</feature>
<comment type="similarity">
    <text evidence="1">Belongs to the multicopper oxidase family.</text>
</comment>
<evidence type="ECO:0000259" key="9">
    <source>
        <dbReference type="Pfam" id="PF07732"/>
    </source>
</evidence>
<dbReference type="PANTHER" id="PTHR11709">
    <property type="entry name" value="MULTI-COPPER OXIDASE"/>
    <property type="match status" value="1"/>
</dbReference>
<evidence type="ECO:0008006" key="12">
    <source>
        <dbReference type="Google" id="ProtNLM"/>
    </source>
</evidence>
<dbReference type="PROSITE" id="PS00080">
    <property type="entry name" value="MULTICOPPER_OXIDASE2"/>
    <property type="match status" value="1"/>
</dbReference>
<evidence type="ECO:0000256" key="6">
    <source>
        <dbReference type="SAM" id="SignalP"/>
    </source>
</evidence>
<sequence>MRISASLFLLGFGQLAFSALFKWDVTWVDAAPDGFNRPVIGINGQWPCPPIEVEVGEQITVVLTNKLGNETTGLHFHGFSQRGTNQMDGPAGVTQCPIPPGSTFTYSFKADSPGTYWYHSHNMGQFPDGLRGPLIVRDPNAPYKSKISKEYTVTISDWYHDQMPNLLHTYQSTANTAGVEPVPWAGLINDKSTDTFEVTEGETYLFRIINLGAFPSYFFGFEGHNMTIVEMDSVYTEETPCSTLYIGAAQRYTVLVTANQDASKNYGVVSVVDTTMFKQASPNPNFSNMTLGTLSYNSANPAVTPSAPVMPPIDDITVPPLDGAELLGPVTKSIALNFNFTKIDGIQRAIINDVTYLSQKVPSLYTALTVGKDNAKDSSVYGQVNPIIVEYGDIVEIVINNYDNNGHPWHLHGHQFQTVARSQGNVLPDSPYNQSEAEPVPMRRDVAGVRGNGWVALRFRADNPGVQLLHCHIEWHVEAGLTATIIEAPDLLYGGTAPDGSVWNRLIVPPDHIAACRKQGMAYAGNAGGDTQNPTDTYGALYKGSSGSGAKSESDLLEAEALGVLGAILEMKKEHLFKREESM</sequence>
<dbReference type="EMBL" id="ML978127">
    <property type="protein sequence ID" value="KAF2097959.1"/>
    <property type="molecule type" value="Genomic_DNA"/>
</dbReference>
<dbReference type="InterPro" id="IPR001117">
    <property type="entry name" value="Cu-oxidase_2nd"/>
</dbReference>
<dbReference type="InterPro" id="IPR011707">
    <property type="entry name" value="Cu-oxidase-like_N"/>
</dbReference>
<dbReference type="Proteomes" id="UP000799772">
    <property type="component" value="Unassembled WGS sequence"/>
</dbReference>
<dbReference type="CDD" id="cd13899">
    <property type="entry name" value="CuRO_3_Fet3p"/>
    <property type="match status" value="1"/>
</dbReference>
<evidence type="ECO:0000313" key="10">
    <source>
        <dbReference type="EMBL" id="KAF2097959.1"/>
    </source>
</evidence>
<evidence type="ECO:0000256" key="5">
    <source>
        <dbReference type="ARBA" id="ARBA00023008"/>
    </source>
</evidence>
<comment type="caution">
    <text evidence="10">The sequence shown here is derived from an EMBL/GenBank/DDBJ whole genome shotgun (WGS) entry which is preliminary data.</text>
</comment>
<dbReference type="GO" id="GO:0004322">
    <property type="term" value="F:ferroxidase activity"/>
    <property type="evidence" value="ECO:0007669"/>
    <property type="project" value="TreeGrafter"/>
</dbReference>
<feature type="domain" description="Plastocyanin-like" evidence="8">
    <location>
        <begin position="358"/>
        <end position="489"/>
    </location>
</feature>
<dbReference type="SUPFAM" id="SSF49503">
    <property type="entry name" value="Cupredoxins"/>
    <property type="match status" value="3"/>
</dbReference>
<accession>A0A9P4M9N5</accession>
<proteinExistence type="inferred from homology"/>
<evidence type="ECO:0000256" key="3">
    <source>
        <dbReference type="ARBA" id="ARBA00022729"/>
    </source>
</evidence>
<dbReference type="GO" id="GO:0005507">
    <property type="term" value="F:copper ion binding"/>
    <property type="evidence" value="ECO:0007669"/>
    <property type="project" value="InterPro"/>
</dbReference>
<dbReference type="InterPro" id="IPR045087">
    <property type="entry name" value="Cu-oxidase_fam"/>
</dbReference>
<reference evidence="10" key="1">
    <citation type="journal article" date="2020" name="Stud. Mycol.">
        <title>101 Dothideomycetes genomes: a test case for predicting lifestyles and emergence of pathogens.</title>
        <authorList>
            <person name="Haridas S."/>
            <person name="Albert R."/>
            <person name="Binder M."/>
            <person name="Bloem J."/>
            <person name="Labutti K."/>
            <person name="Salamov A."/>
            <person name="Andreopoulos B."/>
            <person name="Baker S."/>
            <person name="Barry K."/>
            <person name="Bills G."/>
            <person name="Bluhm B."/>
            <person name="Cannon C."/>
            <person name="Castanera R."/>
            <person name="Culley D."/>
            <person name="Daum C."/>
            <person name="Ezra D."/>
            <person name="Gonzalez J."/>
            <person name="Henrissat B."/>
            <person name="Kuo A."/>
            <person name="Liang C."/>
            <person name="Lipzen A."/>
            <person name="Lutzoni F."/>
            <person name="Magnuson J."/>
            <person name="Mondo S."/>
            <person name="Nolan M."/>
            <person name="Ohm R."/>
            <person name="Pangilinan J."/>
            <person name="Park H.-J."/>
            <person name="Ramirez L."/>
            <person name="Alfaro M."/>
            <person name="Sun H."/>
            <person name="Tritt A."/>
            <person name="Yoshinaga Y."/>
            <person name="Zwiers L.-H."/>
            <person name="Turgeon B."/>
            <person name="Goodwin S."/>
            <person name="Spatafora J."/>
            <person name="Crous P."/>
            <person name="Grigoriev I."/>
        </authorList>
    </citation>
    <scope>NUCLEOTIDE SEQUENCE</scope>
    <source>
        <strain evidence="10">CBS 133067</strain>
    </source>
</reference>
<evidence type="ECO:0000259" key="8">
    <source>
        <dbReference type="Pfam" id="PF07731"/>
    </source>
</evidence>
<dbReference type="GO" id="GO:0010106">
    <property type="term" value="P:cellular response to iron ion starvation"/>
    <property type="evidence" value="ECO:0007669"/>
    <property type="project" value="TreeGrafter"/>
</dbReference>
<dbReference type="AlphaFoldDB" id="A0A9P4M9N5"/>
<evidence type="ECO:0000259" key="7">
    <source>
        <dbReference type="Pfam" id="PF00394"/>
    </source>
</evidence>
<dbReference type="InterPro" id="IPR044130">
    <property type="entry name" value="CuRO_2_Fet3-like"/>
</dbReference>
<evidence type="ECO:0000256" key="1">
    <source>
        <dbReference type="ARBA" id="ARBA00010609"/>
    </source>
</evidence>
<evidence type="ECO:0000256" key="4">
    <source>
        <dbReference type="ARBA" id="ARBA00023002"/>
    </source>
</evidence>
<dbReference type="CDD" id="cd13851">
    <property type="entry name" value="CuRO_1_Fet3p"/>
    <property type="match status" value="1"/>
</dbReference>
<keyword evidence="2" id="KW-0479">Metal-binding</keyword>
<dbReference type="Pfam" id="PF07731">
    <property type="entry name" value="Cu-oxidase_2"/>
    <property type="match status" value="1"/>
</dbReference>
<dbReference type="PROSITE" id="PS00079">
    <property type="entry name" value="MULTICOPPER_OXIDASE1"/>
    <property type="match status" value="1"/>
</dbReference>
<dbReference type="PANTHER" id="PTHR11709:SF361">
    <property type="entry name" value="IRON TRANSPORT MULTICOPPER OXIDASE FET3"/>
    <property type="match status" value="1"/>
</dbReference>
<feature type="domain" description="Plastocyanin-like" evidence="9">
    <location>
        <begin position="25"/>
        <end position="140"/>
    </location>
</feature>
<dbReference type="InterPro" id="IPR002355">
    <property type="entry name" value="Cu_oxidase_Cu_BS"/>
</dbReference>
<organism evidence="10 11">
    <name type="scientific">Rhizodiscina lignyota</name>
    <dbReference type="NCBI Taxonomy" id="1504668"/>
    <lineage>
        <taxon>Eukaryota</taxon>
        <taxon>Fungi</taxon>
        <taxon>Dikarya</taxon>
        <taxon>Ascomycota</taxon>
        <taxon>Pezizomycotina</taxon>
        <taxon>Dothideomycetes</taxon>
        <taxon>Pleosporomycetidae</taxon>
        <taxon>Aulographales</taxon>
        <taxon>Rhizodiscinaceae</taxon>
        <taxon>Rhizodiscina</taxon>
    </lineage>
</organism>
<keyword evidence="3 6" id="KW-0732">Signal</keyword>
<feature type="signal peptide" evidence="6">
    <location>
        <begin position="1"/>
        <end position="30"/>
    </location>
</feature>
<gene>
    <name evidence="10" type="ORF">NA57DRAFT_66467</name>
</gene>
<keyword evidence="4" id="KW-0560">Oxidoreductase</keyword>
<dbReference type="Pfam" id="PF07732">
    <property type="entry name" value="Cu-oxidase_3"/>
    <property type="match status" value="1"/>
</dbReference>
<dbReference type="GO" id="GO:0033215">
    <property type="term" value="P:reductive iron assimilation"/>
    <property type="evidence" value="ECO:0007669"/>
    <property type="project" value="TreeGrafter"/>
</dbReference>
<keyword evidence="11" id="KW-1185">Reference proteome</keyword>
<keyword evidence="5" id="KW-0186">Copper</keyword>
<dbReference type="Pfam" id="PF00394">
    <property type="entry name" value="Cu-oxidase"/>
    <property type="match status" value="1"/>
</dbReference>